<dbReference type="PANTHER" id="PTHR45642:SF90">
    <property type="entry name" value="GDSL LIPASE_ESTERASE, SGNH HYDROLASE SUPERFAMILY"/>
    <property type="match status" value="1"/>
</dbReference>
<dbReference type="InterPro" id="IPR001087">
    <property type="entry name" value="GDSL"/>
</dbReference>
<dbReference type="GO" id="GO:0016788">
    <property type="term" value="F:hydrolase activity, acting on ester bonds"/>
    <property type="evidence" value="ECO:0007669"/>
    <property type="project" value="InterPro"/>
</dbReference>
<dbReference type="SUPFAM" id="SSF52266">
    <property type="entry name" value="SGNH hydrolase"/>
    <property type="match status" value="1"/>
</dbReference>
<accession>A0AA38U3P9</accession>
<protein>
    <recommendedName>
        <fullName evidence="4">GDSL esterase/lipase</fullName>
    </recommendedName>
</protein>
<evidence type="ECO:0000256" key="1">
    <source>
        <dbReference type="ARBA" id="ARBA00008668"/>
    </source>
</evidence>
<keyword evidence="3" id="KW-1185">Reference proteome</keyword>
<comment type="caution">
    <text evidence="2">The sequence shown here is derived from an EMBL/GenBank/DDBJ whole genome shotgun (WGS) entry which is preliminary data.</text>
</comment>
<dbReference type="Gene3D" id="3.40.50.1110">
    <property type="entry name" value="SGNH hydrolase"/>
    <property type="match status" value="1"/>
</dbReference>
<dbReference type="PANTHER" id="PTHR45642">
    <property type="entry name" value="GDSL ESTERASE/LIPASE EXL3"/>
    <property type="match status" value="1"/>
</dbReference>
<dbReference type="CDD" id="cd01837">
    <property type="entry name" value="SGNH_plant_lipase_like"/>
    <property type="match status" value="1"/>
</dbReference>
<name>A0AA38U3P9_9ASTR</name>
<gene>
    <name evidence="2" type="ORF">OSB04_002557</name>
</gene>
<dbReference type="AlphaFoldDB" id="A0AA38U3P9"/>
<dbReference type="InterPro" id="IPR035669">
    <property type="entry name" value="SGNH_plant_lipase-like"/>
</dbReference>
<evidence type="ECO:0000313" key="3">
    <source>
        <dbReference type="Proteomes" id="UP001172457"/>
    </source>
</evidence>
<dbReference type="InterPro" id="IPR050592">
    <property type="entry name" value="GDSL_lipolytic_enzyme"/>
</dbReference>
<evidence type="ECO:0008006" key="4">
    <source>
        <dbReference type="Google" id="ProtNLM"/>
    </source>
</evidence>
<sequence length="370" mass="41283">MFIPNWLNMMSSTSRYMIPIFFLHFLIHVLCVPFLFSGAQGKQIPAVFVFGDSTVDPGNNNYLPTVARGNFPPYGKDFVNHEATGRFSNGRLVTDFITSFVGVKENLPPFLDPSLTIEDLMTGVSFASAGAGYDPFTSELSGALTASQQLDLFRDYKRKMEVAIGKEKTDDIIKSAGYIVSSGTNDFAFNYYGPVAVQRTLYPTISAYQDFLLQTIQKFLQDLLDEGAMKIGVVGAPPIGCLPAMITLNSKDPISGRQCIERFNSISRDYNQLLQNNLKGLQRMDTRVVYADIYTPIIDMVQGNTQTVFEEVHQGCCGTGLIEADFLCNQKSPLCSDVSKYVFWDAFHPTEKAYYVIFKSFESLIRQNIA</sequence>
<proteinExistence type="inferred from homology"/>
<dbReference type="Proteomes" id="UP001172457">
    <property type="component" value="Chromosome 1"/>
</dbReference>
<reference evidence="2" key="1">
    <citation type="submission" date="2023-03" db="EMBL/GenBank/DDBJ databases">
        <title>Chromosome-scale reference genome and RAD-based genetic map of yellow starthistle (Centaurea solstitialis) reveal putative structural variation and QTLs associated with invader traits.</title>
        <authorList>
            <person name="Reatini B."/>
            <person name="Cang F.A."/>
            <person name="Jiang Q."/>
            <person name="Mckibben M.T.W."/>
            <person name="Barker M.S."/>
            <person name="Rieseberg L.H."/>
            <person name="Dlugosch K.M."/>
        </authorList>
    </citation>
    <scope>NUCLEOTIDE SEQUENCE</scope>
    <source>
        <strain evidence="2">CAN-66</strain>
        <tissue evidence="2">Leaf</tissue>
    </source>
</reference>
<dbReference type="Pfam" id="PF00657">
    <property type="entry name" value="Lipase_GDSL"/>
    <property type="match status" value="1"/>
</dbReference>
<comment type="similarity">
    <text evidence="1">Belongs to the 'GDSL' lipolytic enzyme family.</text>
</comment>
<dbReference type="InterPro" id="IPR036514">
    <property type="entry name" value="SGNH_hydro_sf"/>
</dbReference>
<organism evidence="2 3">
    <name type="scientific">Centaurea solstitialis</name>
    <name type="common">yellow star-thistle</name>
    <dbReference type="NCBI Taxonomy" id="347529"/>
    <lineage>
        <taxon>Eukaryota</taxon>
        <taxon>Viridiplantae</taxon>
        <taxon>Streptophyta</taxon>
        <taxon>Embryophyta</taxon>
        <taxon>Tracheophyta</taxon>
        <taxon>Spermatophyta</taxon>
        <taxon>Magnoliopsida</taxon>
        <taxon>eudicotyledons</taxon>
        <taxon>Gunneridae</taxon>
        <taxon>Pentapetalae</taxon>
        <taxon>asterids</taxon>
        <taxon>campanulids</taxon>
        <taxon>Asterales</taxon>
        <taxon>Asteraceae</taxon>
        <taxon>Carduoideae</taxon>
        <taxon>Cardueae</taxon>
        <taxon>Centaureinae</taxon>
        <taxon>Centaurea</taxon>
    </lineage>
</organism>
<evidence type="ECO:0000313" key="2">
    <source>
        <dbReference type="EMBL" id="KAJ9566591.1"/>
    </source>
</evidence>
<dbReference type="EMBL" id="JARYMX010000001">
    <property type="protein sequence ID" value="KAJ9566591.1"/>
    <property type="molecule type" value="Genomic_DNA"/>
</dbReference>